<dbReference type="PANTHER" id="PTHR12905:SF0">
    <property type="entry name" value="CALCINEURIN-LIKE PHOSPHOESTERASE DOMAIN-CONTAINING PROTEIN"/>
    <property type="match status" value="1"/>
</dbReference>
<dbReference type="Pfam" id="PF00149">
    <property type="entry name" value="Metallophos"/>
    <property type="match status" value="1"/>
</dbReference>
<dbReference type="SUPFAM" id="SSF56300">
    <property type="entry name" value="Metallo-dependent phosphatases"/>
    <property type="match status" value="1"/>
</dbReference>
<organism evidence="3 4">
    <name type="scientific">Mycena belliarum</name>
    <dbReference type="NCBI Taxonomy" id="1033014"/>
    <lineage>
        <taxon>Eukaryota</taxon>
        <taxon>Fungi</taxon>
        <taxon>Dikarya</taxon>
        <taxon>Basidiomycota</taxon>
        <taxon>Agaricomycotina</taxon>
        <taxon>Agaricomycetes</taxon>
        <taxon>Agaricomycetidae</taxon>
        <taxon>Agaricales</taxon>
        <taxon>Marasmiineae</taxon>
        <taxon>Mycenaceae</taxon>
        <taxon>Mycena</taxon>
    </lineage>
</organism>
<feature type="domain" description="Calcineurin-like phosphoesterase" evidence="2">
    <location>
        <begin position="53"/>
        <end position="236"/>
    </location>
</feature>
<accession>A0AAD6UE34</accession>
<dbReference type="InterPro" id="IPR051693">
    <property type="entry name" value="UPF0046_metallophosphoest"/>
</dbReference>
<dbReference type="AlphaFoldDB" id="A0AAD6UE34"/>
<protein>
    <submittedName>
        <fullName evidence="3">Metallo-dependent phosphatase-like protein</fullName>
    </submittedName>
</protein>
<evidence type="ECO:0000313" key="4">
    <source>
        <dbReference type="Proteomes" id="UP001222325"/>
    </source>
</evidence>
<dbReference type="Gene3D" id="3.60.21.10">
    <property type="match status" value="1"/>
</dbReference>
<proteinExistence type="predicted"/>
<dbReference type="InterPro" id="IPR004843">
    <property type="entry name" value="Calcineurin-like_PHP"/>
</dbReference>
<dbReference type="Proteomes" id="UP001222325">
    <property type="component" value="Unassembled WGS sequence"/>
</dbReference>
<evidence type="ECO:0000259" key="2">
    <source>
        <dbReference type="Pfam" id="PF00149"/>
    </source>
</evidence>
<sequence>MLERSLPRRARIVSPSSIVHLEGPPPALPPPQAGAQRWTRFVLLSDTHNATFDPPAGDVLIHTGDLTQRGTLAELKATVDWLCGLPHPIKIIIAGNHDLAVHREWYDENWQRKRHKVKESAEAIVELLKGPRAVTADLVYLQDEEYTFRVHEGGKEWSIYGSPWSPEFYNWAFGYPREAGEALTARFPHTDILLTHGPPQNILDLTNNDDRAGCAALAARVRVLRPRLHVFGHIHEARGAYIHLHRDGTEVLAAQNGSQLEAEDNSEESRMPDTVEEVPPGPQTVFVNAANWPSGPNTWRNGERVPVGGAGVTPIVVDLLE</sequence>
<reference evidence="3" key="1">
    <citation type="submission" date="2023-03" db="EMBL/GenBank/DDBJ databases">
        <title>Massive genome expansion in bonnet fungi (Mycena s.s.) driven by repeated elements and novel gene families across ecological guilds.</title>
        <authorList>
            <consortium name="Lawrence Berkeley National Laboratory"/>
            <person name="Harder C.B."/>
            <person name="Miyauchi S."/>
            <person name="Viragh M."/>
            <person name="Kuo A."/>
            <person name="Thoen E."/>
            <person name="Andreopoulos B."/>
            <person name="Lu D."/>
            <person name="Skrede I."/>
            <person name="Drula E."/>
            <person name="Henrissat B."/>
            <person name="Morin E."/>
            <person name="Kohler A."/>
            <person name="Barry K."/>
            <person name="LaButti K."/>
            <person name="Morin E."/>
            <person name="Salamov A."/>
            <person name="Lipzen A."/>
            <person name="Mereny Z."/>
            <person name="Hegedus B."/>
            <person name="Baldrian P."/>
            <person name="Stursova M."/>
            <person name="Weitz H."/>
            <person name="Taylor A."/>
            <person name="Grigoriev I.V."/>
            <person name="Nagy L.G."/>
            <person name="Martin F."/>
            <person name="Kauserud H."/>
        </authorList>
    </citation>
    <scope>NUCLEOTIDE SEQUENCE</scope>
    <source>
        <strain evidence="3">CBHHK173m</strain>
    </source>
</reference>
<dbReference type="PANTHER" id="PTHR12905">
    <property type="entry name" value="METALLOPHOSPHOESTERASE"/>
    <property type="match status" value="1"/>
</dbReference>
<feature type="region of interest" description="Disordered" evidence="1">
    <location>
        <begin position="258"/>
        <end position="277"/>
    </location>
</feature>
<name>A0AAD6UE34_9AGAR</name>
<dbReference type="GO" id="GO:0016787">
    <property type="term" value="F:hydrolase activity"/>
    <property type="evidence" value="ECO:0007669"/>
    <property type="project" value="InterPro"/>
</dbReference>
<evidence type="ECO:0000256" key="1">
    <source>
        <dbReference type="SAM" id="MobiDB-lite"/>
    </source>
</evidence>
<keyword evidence="4" id="KW-1185">Reference proteome</keyword>
<gene>
    <name evidence="3" type="ORF">B0H15DRAFT_999130</name>
</gene>
<evidence type="ECO:0000313" key="3">
    <source>
        <dbReference type="EMBL" id="KAJ7100113.1"/>
    </source>
</evidence>
<dbReference type="InterPro" id="IPR029052">
    <property type="entry name" value="Metallo-depent_PP-like"/>
</dbReference>
<dbReference type="EMBL" id="JARJCN010000006">
    <property type="protein sequence ID" value="KAJ7100113.1"/>
    <property type="molecule type" value="Genomic_DNA"/>
</dbReference>
<dbReference type="CDD" id="cd07379">
    <property type="entry name" value="MPP_239FB"/>
    <property type="match status" value="1"/>
</dbReference>
<comment type="caution">
    <text evidence="3">The sequence shown here is derived from an EMBL/GenBank/DDBJ whole genome shotgun (WGS) entry which is preliminary data.</text>
</comment>